<keyword evidence="3" id="KW-1185">Reference proteome</keyword>
<dbReference type="InterPro" id="IPR022345">
    <property type="entry name" value="Phage_69_Orf23_MTP"/>
</dbReference>
<dbReference type="EMBL" id="JAKHMS010000007">
    <property type="protein sequence ID" value="MCZ3781367.1"/>
    <property type="molecule type" value="Genomic_DNA"/>
</dbReference>
<accession>A0ABT4K889</accession>
<organism evidence="2 3">
    <name type="scientific">Limosilactobacillus vaginalis</name>
    <dbReference type="NCBI Taxonomy" id="1633"/>
    <lineage>
        <taxon>Bacteria</taxon>
        <taxon>Bacillati</taxon>
        <taxon>Bacillota</taxon>
        <taxon>Bacilli</taxon>
        <taxon>Lactobacillales</taxon>
        <taxon>Lactobacillaceae</taxon>
        <taxon>Limosilactobacillus</taxon>
    </lineage>
</organism>
<evidence type="ECO:0000313" key="2">
    <source>
        <dbReference type="EMBL" id="MCZ3781367.1"/>
    </source>
</evidence>
<sequence length="208" mass="23249">MPLKQTDVAFLQGYDTLAFIRKLKDAGTTQGQLIPYQTSLSFDPQRDVDTNQTKSGVVPTTSALETDFETEFINNISKVADWIYDSLMDEEELEVWVVYRKRVNDDGKRFTWYMRGKVTEDSNDNDPDDNSTRDATFTITGKPQRGWLTLPDEVEEEIAYVFRGLGVIEGDPKNDGTDGDGKAWDKDKDAGAGVNPDQAKKNTTSSAG</sequence>
<dbReference type="Proteomes" id="UP001527392">
    <property type="component" value="Unassembled WGS sequence"/>
</dbReference>
<proteinExistence type="predicted"/>
<feature type="compositionally biased region" description="Basic and acidic residues" evidence="1">
    <location>
        <begin position="170"/>
        <end position="190"/>
    </location>
</feature>
<reference evidence="2 3" key="1">
    <citation type="submission" date="2022-01" db="EMBL/GenBank/DDBJ databases">
        <title>VMRC isolate genome collection.</title>
        <authorList>
            <person name="France M."/>
            <person name="Rutt L."/>
            <person name="Humphrys M."/>
            <person name="Ravel J."/>
        </authorList>
    </citation>
    <scope>NUCLEOTIDE SEQUENCE [LARGE SCALE GENOMIC DNA]</scope>
    <source>
        <strain evidence="2 3">C0030B4</strain>
    </source>
</reference>
<evidence type="ECO:0000256" key="1">
    <source>
        <dbReference type="SAM" id="MobiDB-lite"/>
    </source>
</evidence>
<evidence type="ECO:0000313" key="3">
    <source>
        <dbReference type="Proteomes" id="UP001527392"/>
    </source>
</evidence>
<comment type="caution">
    <text evidence="2">The sequence shown here is derived from an EMBL/GenBank/DDBJ whole genome shotgun (WGS) entry which is preliminary data.</text>
</comment>
<feature type="region of interest" description="Disordered" evidence="1">
    <location>
        <begin position="167"/>
        <end position="208"/>
    </location>
</feature>
<protein>
    <submittedName>
        <fullName evidence="2">Phage tail protein</fullName>
    </submittedName>
</protein>
<dbReference type="RefSeq" id="WP_269257270.1">
    <property type="nucleotide sequence ID" value="NZ_JAKHMK010000006.1"/>
</dbReference>
<gene>
    <name evidence="2" type="ORF">L2504_04315</name>
</gene>
<dbReference type="PRINTS" id="PR01997">
    <property type="entry name" value="MTP2FAMILY"/>
</dbReference>
<name>A0ABT4K889_9LACO</name>